<organism evidence="2 3">
    <name type="scientific">Belnapia arida</name>
    <dbReference type="NCBI Taxonomy" id="2804533"/>
    <lineage>
        <taxon>Bacteria</taxon>
        <taxon>Pseudomonadati</taxon>
        <taxon>Pseudomonadota</taxon>
        <taxon>Alphaproteobacteria</taxon>
        <taxon>Acetobacterales</taxon>
        <taxon>Roseomonadaceae</taxon>
        <taxon>Belnapia</taxon>
    </lineage>
</organism>
<protein>
    <submittedName>
        <fullName evidence="2">DUF2934 domain-containing protein</fullName>
    </submittedName>
</protein>
<reference evidence="2 3" key="1">
    <citation type="submission" date="2021-01" db="EMBL/GenBank/DDBJ databases">
        <title>Belnapia mucosa sp. nov. and Belnapia arida sp. nov., isolated from the Tabernas Desert (Almeria, Spain).</title>
        <authorList>
            <person name="Molina-Menor E."/>
            <person name="Vidal-Verdu A."/>
            <person name="Calonge A."/>
            <person name="Satari L."/>
            <person name="Pereto J."/>
            <person name="Porcar M."/>
        </authorList>
    </citation>
    <scope>NUCLEOTIDE SEQUENCE [LARGE SCALE GENOMIC DNA]</scope>
    <source>
        <strain evidence="2 3">T18</strain>
    </source>
</reference>
<proteinExistence type="predicted"/>
<dbReference type="RefSeq" id="WP_202832795.1">
    <property type="nucleotide sequence ID" value="NZ_JAETWB010000007.1"/>
</dbReference>
<accession>A0ABS1U4E1</accession>
<evidence type="ECO:0000256" key="1">
    <source>
        <dbReference type="SAM" id="MobiDB-lite"/>
    </source>
</evidence>
<feature type="region of interest" description="Disordered" evidence="1">
    <location>
        <begin position="45"/>
        <end position="65"/>
    </location>
</feature>
<gene>
    <name evidence="2" type="ORF">JMJ56_16145</name>
</gene>
<name>A0ABS1U4E1_9PROT</name>
<dbReference type="Pfam" id="PF11154">
    <property type="entry name" value="DUF2934"/>
    <property type="match status" value="1"/>
</dbReference>
<comment type="caution">
    <text evidence="2">The sequence shown here is derived from an EMBL/GenBank/DDBJ whole genome shotgun (WGS) entry which is preliminary data.</text>
</comment>
<dbReference type="InterPro" id="IPR021327">
    <property type="entry name" value="DUF2934"/>
</dbReference>
<evidence type="ECO:0000313" key="2">
    <source>
        <dbReference type="EMBL" id="MBL6079549.1"/>
    </source>
</evidence>
<dbReference type="EMBL" id="JAETWB010000007">
    <property type="protein sequence ID" value="MBL6079549.1"/>
    <property type="molecule type" value="Genomic_DNA"/>
</dbReference>
<evidence type="ECO:0000313" key="3">
    <source>
        <dbReference type="Proteomes" id="UP000660885"/>
    </source>
</evidence>
<dbReference type="Proteomes" id="UP000660885">
    <property type="component" value="Unassembled WGS sequence"/>
</dbReference>
<sequence length="65" mass="7230">MSGQQTSTEDAIRHWAHALWEEAGCPEGRAEEFWHRAREQLALADRAPQEFAGETGAAPLPERDG</sequence>
<keyword evidence="3" id="KW-1185">Reference proteome</keyword>